<evidence type="ECO:0000259" key="1">
    <source>
        <dbReference type="Pfam" id="PF03205"/>
    </source>
</evidence>
<dbReference type="EMBL" id="VCIW01000015">
    <property type="protein sequence ID" value="TLS50455.1"/>
    <property type="molecule type" value="Genomic_DNA"/>
</dbReference>
<dbReference type="InterPro" id="IPR004435">
    <property type="entry name" value="MobB_dom"/>
</dbReference>
<proteinExistence type="predicted"/>
<protein>
    <submittedName>
        <fullName evidence="2">Molybdopterin-guanine dinucleotide biosynthesis protein B</fullName>
    </submittedName>
</protein>
<sequence length="170" mass="18941">MKERLTVVQIVGYKKTGKTTLVCDLAERFAGLGLRVGTVKHDGHDFDPDVPGTDSWKHRRAGAAVTAVVSARRTAWFEERPSELDDVLSRMAGRVDLVLVEGWKREKYPKLALAHSAEQLSLLNELDGVIAAASWDAATRETLAREGRLPTFDFGETERIAAYLIERLKH</sequence>
<dbReference type="OrthoDB" id="9786803at2"/>
<dbReference type="GO" id="GO:0006777">
    <property type="term" value="P:Mo-molybdopterin cofactor biosynthetic process"/>
    <property type="evidence" value="ECO:0007669"/>
    <property type="project" value="InterPro"/>
</dbReference>
<evidence type="ECO:0000313" key="3">
    <source>
        <dbReference type="Proteomes" id="UP000309676"/>
    </source>
</evidence>
<dbReference type="PANTHER" id="PTHR40072">
    <property type="entry name" value="MOLYBDOPTERIN-GUANINE DINUCLEOTIDE BIOSYNTHESIS ADAPTER PROTEIN-RELATED"/>
    <property type="match status" value="1"/>
</dbReference>
<keyword evidence="3" id="KW-1185">Reference proteome</keyword>
<reference evidence="2 3" key="1">
    <citation type="submission" date="2019-05" db="EMBL/GenBank/DDBJ databases">
        <authorList>
            <person name="Narsing Rao M.P."/>
            <person name="Li W.J."/>
        </authorList>
    </citation>
    <scope>NUCLEOTIDE SEQUENCE [LARGE SCALE GENOMIC DNA]</scope>
    <source>
        <strain evidence="2 3">SYSU_K30003</strain>
    </source>
</reference>
<dbReference type="AlphaFoldDB" id="A0A5R9GGC8"/>
<dbReference type="Proteomes" id="UP000309676">
    <property type="component" value="Unassembled WGS sequence"/>
</dbReference>
<dbReference type="Pfam" id="PF03205">
    <property type="entry name" value="MobB"/>
    <property type="match status" value="1"/>
</dbReference>
<accession>A0A5R9GGC8</accession>
<dbReference type="CDD" id="cd03116">
    <property type="entry name" value="MobB"/>
    <property type="match status" value="1"/>
</dbReference>
<comment type="caution">
    <text evidence="2">The sequence shown here is derived from an EMBL/GenBank/DDBJ whole genome shotgun (WGS) entry which is preliminary data.</text>
</comment>
<organism evidence="2 3">
    <name type="scientific">Paenibacillus antri</name>
    <dbReference type="NCBI Taxonomy" id="2582848"/>
    <lineage>
        <taxon>Bacteria</taxon>
        <taxon>Bacillati</taxon>
        <taxon>Bacillota</taxon>
        <taxon>Bacilli</taxon>
        <taxon>Bacillales</taxon>
        <taxon>Paenibacillaceae</taxon>
        <taxon>Paenibacillus</taxon>
    </lineage>
</organism>
<name>A0A5R9GGC8_9BACL</name>
<dbReference type="RefSeq" id="WP_138196196.1">
    <property type="nucleotide sequence ID" value="NZ_VCIW01000015.1"/>
</dbReference>
<dbReference type="GO" id="GO:0005525">
    <property type="term" value="F:GTP binding"/>
    <property type="evidence" value="ECO:0007669"/>
    <property type="project" value="InterPro"/>
</dbReference>
<gene>
    <name evidence="2" type="primary">mobB</name>
    <name evidence="2" type="ORF">FE782_20770</name>
</gene>
<evidence type="ECO:0000313" key="2">
    <source>
        <dbReference type="EMBL" id="TLS50455.1"/>
    </source>
</evidence>
<dbReference type="InterPro" id="IPR052539">
    <property type="entry name" value="MGD_biosynthesis_adapter"/>
</dbReference>
<dbReference type="Gene3D" id="3.40.50.300">
    <property type="entry name" value="P-loop containing nucleotide triphosphate hydrolases"/>
    <property type="match status" value="1"/>
</dbReference>
<dbReference type="InterPro" id="IPR027417">
    <property type="entry name" value="P-loop_NTPase"/>
</dbReference>
<dbReference type="NCBIfam" id="TIGR00176">
    <property type="entry name" value="mobB"/>
    <property type="match status" value="1"/>
</dbReference>
<dbReference type="PANTHER" id="PTHR40072:SF1">
    <property type="entry name" value="MOLYBDOPTERIN-GUANINE DINUCLEOTIDE BIOSYNTHESIS ADAPTER PROTEIN"/>
    <property type="match status" value="1"/>
</dbReference>
<feature type="domain" description="Molybdopterin-guanine dinucleotide biosynthesis protein B (MobB)" evidence="1">
    <location>
        <begin position="7"/>
        <end position="134"/>
    </location>
</feature>
<dbReference type="SUPFAM" id="SSF52540">
    <property type="entry name" value="P-loop containing nucleoside triphosphate hydrolases"/>
    <property type="match status" value="1"/>
</dbReference>